<accession>A0A8C4RYE7</accession>
<feature type="binding site" evidence="15">
    <location>
        <position position="154"/>
    </location>
    <ligand>
        <name>Mg(2+)</name>
        <dbReference type="ChEBI" id="CHEBI:18420"/>
        <label>1</label>
        <note>catalytic</note>
    </ligand>
</feature>
<evidence type="ECO:0000256" key="1">
    <source>
        <dbReference type="ARBA" id="ARBA00001946"/>
    </source>
</evidence>
<evidence type="ECO:0000256" key="12">
    <source>
        <dbReference type="ARBA" id="ARBA00044519"/>
    </source>
</evidence>
<proteinExistence type="inferred from homology"/>
<evidence type="ECO:0000256" key="8">
    <source>
        <dbReference type="ARBA" id="ARBA00022801"/>
    </source>
</evidence>
<comment type="subunit">
    <text evidence="4">Monomer.</text>
</comment>
<evidence type="ECO:0000256" key="7">
    <source>
        <dbReference type="ARBA" id="ARBA00022723"/>
    </source>
</evidence>
<comment type="catalytic activity">
    <reaction evidence="11">
        <text>1D-myo-inositol 1,4-bisphosphate + H2O = 1D-myo-inositol 4-phosphate + phosphate</text>
        <dbReference type="Rhea" id="RHEA:15553"/>
        <dbReference type="ChEBI" id="CHEBI:15377"/>
        <dbReference type="ChEBI" id="CHEBI:43474"/>
        <dbReference type="ChEBI" id="CHEBI:58282"/>
        <dbReference type="ChEBI" id="CHEBI:58469"/>
        <dbReference type="EC" id="3.1.3.57"/>
    </reaction>
    <physiologicalReaction direction="left-to-right" evidence="11">
        <dbReference type="Rhea" id="RHEA:15554"/>
    </physiologicalReaction>
</comment>
<dbReference type="InterPro" id="IPR000760">
    <property type="entry name" value="Inositol_monophosphatase-like"/>
</dbReference>
<evidence type="ECO:0000256" key="6">
    <source>
        <dbReference type="ARBA" id="ARBA00022671"/>
    </source>
</evidence>
<reference evidence="16" key="2">
    <citation type="submission" date="2025-08" db="UniProtKB">
        <authorList>
            <consortium name="Ensembl"/>
        </authorList>
    </citation>
    <scope>IDENTIFICATION</scope>
</reference>
<dbReference type="Proteomes" id="UP000694620">
    <property type="component" value="Chromosome 8"/>
</dbReference>
<dbReference type="InterPro" id="IPR050725">
    <property type="entry name" value="CysQ/Inositol_MonoPase"/>
</dbReference>
<comment type="function">
    <text evidence="13">Mg(2+)-dependent phosphatase that catalyzes the hydrolysis of the 1-position phosphate from inositol 1,4-bisphosphate and inositol 1,3,4-trisphosphate and participates in inositol phosphate metabolism.</text>
</comment>
<keyword evidence="7 15" id="KW-0479">Metal-binding</keyword>
<dbReference type="InterPro" id="IPR020583">
    <property type="entry name" value="Inositol_monoP_metal-BS"/>
</dbReference>
<dbReference type="FunFam" id="3.40.190.80:FF:000015">
    <property type="entry name" value="Inositol polyphosphate 1-phosphatase"/>
    <property type="match status" value="1"/>
</dbReference>
<dbReference type="GO" id="GO:0046854">
    <property type="term" value="P:phosphatidylinositol phosphate biosynthetic process"/>
    <property type="evidence" value="ECO:0007669"/>
    <property type="project" value="InterPro"/>
</dbReference>
<dbReference type="GeneID" id="114655245"/>
<comment type="catalytic activity">
    <reaction evidence="10">
        <text>1D-myo-inositol 1,3,4-trisphosphate + H2O = 1D-myo-inositol 3,4-bisphosphate + phosphate</text>
        <dbReference type="Rhea" id="RHEA:70319"/>
        <dbReference type="ChEBI" id="CHEBI:15377"/>
        <dbReference type="ChEBI" id="CHEBI:43474"/>
        <dbReference type="ChEBI" id="CHEBI:58414"/>
        <dbReference type="ChEBI" id="CHEBI:83241"/>
    </reaction>
    <physiologicalReaction direction="left-to-right" evidence="10">
        <dbReference type="Rhea" id="RHEA:70320"/>
    </physiologicalReaction>
</comment>
<dbReference type="SUPFAM" id="SSF56655">
    <property type="entry name" value="Carbohydrate phosphatase"/>
    <property type="match status" value="1"/>
</dbReference>
<feature type="binding site" evidence="15">
    <location>
        <position position="79"/>
    </location>
    <ligand>
        <name>Mg(2+)</name>
        <dbReference type="ChEBI" id="CHEBI:18420"/>
        <label>1</label>
        <note>catalytic</note>
    </ligand>
</feature>
<comment type="pathway">
    <text evidence="2">Signal transduction; phosphatidylinositol signaling pathway.</text>
</comment>
<feature type="binding site" evidence="15">
    <location>
        <position position="300"/>
    </location>
    <ligand>
        <name>Mg(2+)</name>
        <dbReference type="ChEBI" id="CHEBI:18420"/>
        <label>1</label>
        <note>catalytic</note>
    </ligand>
</feature>
<evidence type="ECO:0000256" key="15">
    <source>
        <dbReference type="PIRSR" id="PIRSR600760-2"/>
    </source>
</evidence>
<dbReference type="GO" id="GO:0046872">
    <property type="term" value="F:metal ion binding"/>
    <property type="evidence" value="ECO:0007669"/>
    <property type="project" value="UniProtKB-KW"/>
</dbReference>
<name>A0A8C4RYE7_ERPCA</name>
<dbReference type="GeneTree" id="ENSGT00940000156785"/>
<dbReference type="Ensembl" id="ENSECRT00000009234.1">
    <property type="protein sequence ID" value="ENSECRP00000009086.1"/>
    <property type="gene ID" value="ENSECRG00000006100.1"/>
</dbReference>
<evidence type="ECO:0000256" key="4">
    <source>
        <dbReference type="ARBA" id="ARBA00011245"/>
    </source>
</evidence>
<dbReference type="Gene3D" id="3.40.190.80">
    <property type="match status" value="1"/>
</dbReference>
<keyword evidence="6" id="KW-0452">Lithium</keyword>
<reference evidence="16" key="3">
    <citation type="submission" date="2025-09" db="UniProtKB">
        <authorList>
            <consortium name="Ensembl"/>
        </authorList>
    </citation>
    <scope>IDENTIFICATION</scope>
</reference>
<dbReference type="InterPro" id="IPR044897">
    <property type="entry name" value="INPP1_dom_1"/>
</dbReference>
<evidence type="ECO:0000256" key="13">
    <source>
        <dbReference type="ARBA" id="ARBA00059706"/>
    </source>
</evidence>
<comment type="similarity">
    <text evidence="3">Belongs to the inositol monophosphatase superfamily.</text>
</comment>
<comment type="cofactor">
    <cofactor evidence="1 15">
        <name>Mg(2+)</name>
        <dbReference type="ChEBI" id="CHEBI:18420"/>
    </cofactor>
</comment>
<dbReference type="PROSITE" id="PS00630">
    <property type="entry name" value="IMP_2"/>
    <property type="match status" value="1"/>
</dbReference>
<sequence>MSDVLAALVRASEKAANIARACRQEALLFQLLIEEKKEEDKNKKFVTDFKTLADVLVQEAIKHDIGQQFPDLKEYIFGEESNEFTNGLGQKICVKICETEKETAKLLSLVLDGNEEAASALASAAHQSAGELELDTGHTEIPPSMLGVWVDPIDSTFQYIKGIGDSVARGGVHSQGLQCVTVLIGAYLLHSGMPVMGVVNQPFAAQDPNTKRWTGQYFWGLSFEDVKLNSLQTTPDPLVDSTHLSAVLSSGEAPSVREQLGMACGEDIHYAAGAGYKCLCVIRGLVDVYVFSEDTTFKWDCCGPHAILCSLGGGMVDLKESLRRRREGTSDQCAELLYNAPVAGAHGVDRWANAGGLVAFRSCAHLERVLCVLSSLPC</sequence>
<dbReference type="GO" id="GO:0004441">
    <property type="term" value="F:inositol-1,4-bisphosphate 1-phosphatase activity"/>
    <property type="evidence" value="ECO:0007669"/>
    <property type="project" value="UniProtKB-EC"/>
</dbReference>
<keyword evidence="9 15" id="KW-0460">Magnesium</keyword>
<dbReference type="Gene3D" id="4.10.460.10">
    <property type="entry name" value="Inositol Polyphosphate 1-phosphatase, domain 1"/>
    <property type="match status" value="1"/>
</dbReference>
<evidence type="ECO:0000313" key="16">
    <source>
        <dbReference type="Ensembl" id="ENSECRP00000009086.1"/>
    </source>
</evidence>
<feature type="binding site" evidence="15">
    <location>
        <position position="153"/>
    </location>
    <ligand>
        <name>Mg(2+)</name>
        <dbReference type="ChEBI" id="CHEBI:18420"/>
        <label>1</label>
        <note>catalytic</note>
    </ligand>
</feature>
<keyword evidence="17" id="KW-1185">Reference proteome</keyword>
<gene>
    <name evidence="16" type="primary">INPP1</name>
    <name evidence="16" type="synonym">inpp1</name>
</gene>
<evidence type="ECO:0000256" key="2">
    <source>
        <dbReference type="ARBA" id="ARBA00004847"/>
    </source>
</evidence>
<protein>
    <recommendedName>
        <fullName evidence="14">Inositol polyphosphate 1-phosphatase</fullName>
        <ecNumber evidence="12">3.1.3.57</ecNumber>
    </recommendedName>
</protein>
<evidence type="ECO:0000313" key="17">
    <source>
        <dbReference type="Proteomes" id="UP000694620"/>
    </source>
</evidence>
<dbReference type="PROSITE" id="PS00629">
    <property type="entry name" value="IMP_1"/>
    <property type="match status" value="1"/>
</dbReference>
<dbReference type="EC" id="3.1.3.57" evidence="12"/>
<keyword evidence="8" id="KW-0378">Hydrolase</keyword>
<evidence type="ECO:0000256" key="5">
    <source>
        <dbReference type="ARBA" id="ARBA00022553"/>
    </source>
</evidence>
<keyword evidence="5" id="KW-0597">Phosphoprotein</keyword>
<dbReference type="PANTHER" id="PTHR43028:SF3">
    <property type="entry name" value="INOSITOL POLYPHOSPHATE 1-PHOSPHATASE"/>
    <property type="match status" value="1"/>
</dbReference>
<dbReference type="AlphaFoldDB" id="A0A8C4RYE7"/>
<dbReference type="FunFam" id="4.10.460.10:FF:000001">
    <property type="entry name" value="Inositol polyphosphate 1-phosphatase"/>
    <property type="match status" value="1"/>
</dbReference>
<dbReference type="PANTHER" id="PTHR43028">
    <property type="entry name" value="3'(2'),5'-BISPHOSPHATE NUCLEOTIDASE 1"/>
    <property type="match status" value="1"/>
</dbReference>
<dbReference type="RefSeq" id="XP_028661916.1">
    <property type="nucleotide sequence ID" value="XM_028806083.2"/>
</dbReference>
<dbReference type="Gene3D" id="3.30.540.10">
    <property type="entry name" value="Fructose-1,6-Bisphosphatase, subunit A, domain 1"/>
    <property type="match status" value="1"/>
</dbReference>
<evidence type="ECO:0000256" key="3">
    <source>
        <dbReference type="ARBA" id="ARBA00009759"/>
    </source>
</evidence>
<dbReference type="InterPro" id="IPR020550">
    <property type="entry name" value="Inositol_monophosphatase_CS"/>
</dbReference>
<reference evidence="16" key="1">
    <citation type="submission" date="2021-06" db="EMBL/GenBank/DDBJ databases">
        <authorList>
            <consortium name="Wellcome Sanger Institute Data Sharing"/>
        </authorList>
    </citation>
    <scope>NUCLEOTIDE SEQUENCE [LARGE SCALE GENOMIC DNA]</scope>
</reference>
<evidence type="ECO:0000256" key="11">
    <source>
        <dbReference type="ARBA" id="ARBA00044478"/>
    </source>
</evidence>
<evidence type="ECO:0000256" key="9">
    <source>
        <dbReference type="ARBA" id="ARBA00022842"/>
    </source>
</evidence>
<dbReference type="Pfam" id="PF00459">
    <property type="entry name" value="Inositol_P"/>
    <property type="match status" value="1"/>
</dbReference>
<feature type="binding site" evidence="15">
    <location>
        <position position="151"/>
    </location>
    <ligand>
        <name>Mg(2+)</name>
        <dbReference type="ChEBI" id="CHEBI:18420"/>
        <label>1</label>
        <note>catalytic</note>
    </ligand>
</feature>
<evidence type="ECO:0000256" key="14">
    <source>
        <dbReference type="ARBA" id="ARBA00070066"/>
    </source>
</evidence>
<evidence type="ECO:0000256" key="10">
    <source>
        <dbReference type="ARBA" id="ARBA00044465"/>
    </source>
</evidence>
<organism evidence="16 17">
    <name type="scientific">Erpetoichthys calabaricus</name>
    <name type="common">Rope fish</name>
    <name type="synonym">Calamoichthys calabaricus</name>
    <dbReference type="NCBI Taxonomy" id="27687"/>
    <lineage>
        <taxon>Eukaryota</taxon>
        <taxon>Metazoa</taxon>
        <taxon>Chordata</taxon>
        <taxon>Craniata</taxon>
        <taxon>Vertebrata</taxon>
        <taxon>Euteleostomi</taxon>
        <taxon>Actinopterygii</taxon>
        <taxon>Polypteriformes</taxon>
        <taxon>Polypteridae</taxon>
        <taxon>Erpetoichthys</taxon>
    </lineage>
</organism>